<gene>
    <name evidence="10" type="ORF">AAFF_G00339710</name>
</gene>
<evidence type="ECO:0000256" key="5">
    <source>
        <dbReference type="ARBA" id="ARBA00023136"/>
    </source>
</evidence>
<dbReference type="InterPro" id="IPR021040">
    <property type="entry name" value="LRRC8_Pannexin-like"/>
</dbReference>
<feature type="region of interest" description="Disordered" evidence="7">
    <location>
        <begin position="66"/>
        <end position="98"/>
    </location>
</feature>
<dbReference type="GO" id="GO:0005886">
    <property type="term" value="C:plasma membrane"/>
    <property type="evidence" value="ECO:0007669"/>
    <property type="project" value="UniProtKB-SubCell"/>
</dbReference>
<evidence type="ECO:0000256" key="1">
    <source>
        <dbReference type="ARBA" id="ARBA00004236"/>
    </source>
</evidence>
<proteinExistence type="predicted"/>
<evidence type="ECO:0000256" key="2">
    <source>
        <dbReference type="ARBA" id="ARBA00022475"/>
    </source>
</evidence>
<evidence type="ECO:0000256" key="6">
    <source>
        <dbReference type="ARBA" id="ARBA00023157"/>
    </source>
</evidence>
<keyword evidence="4 8" id="KW-1133">Transmembrane helix</keyword>
<organism evidence="10 11">
    <name type="scientific">Aldrovandia affinis</name>
    <dbReference type="NCBI Taxonomy" id="143900"/>
    <lineage>
        <taxon>Eukaryota</taxon>
        <taxon>Metazoa</taxon>
        <taxon>Chordata</taxon>
        <taxon>Craniata</taxon>
        <taxon>Vertebrata</taxon>
        <taxon>Euteleostomi</taxon>
        <taxon>Actinopterygii</taxon>
        <taxon>Neopterygii</taxon>
        <taxon>Teleostei</taxon>
        <taxon>Notacanthiformes</taxon>
        <taxon>Halosauridae</taxon>
        <taxon>Aldrovandia</taxon>
    </lineage>
</organism>
<keyword evidence="5 8" id="KW-0472">Membrane</keyword>
<protein>
    <recommendedName>
        <fullName evidence="9">LRRC8 pannexin-like TM region domain-containing protein</fullName>
    </recommendedName>
</protein>
<evidence type="ECO:0000256" key="3">
    <source>
        <dbReference type="ARBA" id="ARBA00022692"/>
    </source>
</evidence>
<keyword evidence="2" id="KW-1003">Cell membrane</keyword>
<keyword evidence="3 8" id="KW-0812">Transmembrane</keyword>
<name>A0AAD7SKI7_9TELE</name>
<keyword evidence="11" id="KW-1185">Reference proteome</keyword>
<comment type="caution">
    <text evidence="10">The sequence shown here is derived from an EMBL/GenBank/DDBJ whole genome shotgun (WGS) entry which is preliminary data.</text>
</comment>
<evidence type="ECO:0000313" key="11">
    <source>
        <dbReference type="Proteomes" id="UP001221898"/>
    </source>
</evidence>
<comment type="subcellular location">
    <subcellularLocation>
        <location evidence="1">Cell membrane</location>
    </subcellularLocation>
</comment>
<dbReference type="Pfam" id="PF12534">
    <property type="entry name" value="Pannexin_like"/>
    <property type="match status" value="1"/>
</dbReference>
<feature type="transmembrane region" description="Helical" evidence="8">
    <location>
        <begin position="28"/>
        <end position="48"/>
    </location>
</feature>
<dbReference type="EMBL" id="JAINUG010000054">
    <property type="protein sequence ID" value="KAJ8404198.1"/>
    <property type="molecule type" value="Genomic_DNA"/>
</dbReference>
<accession>A0AAD7SKI7</accession>
<evidence type="ECO:0000313" key="10">
    <source>
        <dbReference type="EMBL" id="KAJ8404198.1"/>
    </source>
</evidence>
<evidence type="ECO:0000259" key="9">
    <source>
        <dbReference type="Pfam" id="PF12534"/>
    </source>
</evidence>
<evidence type="ECO:0000256" key="4">
    <source>
        <dbReference type="ARBA" id="ARBA00022989"/>
    </source>
</evidence>
<evidence type="ECO:0000256" key="7">
    <source>
        <dbReference type="SAM" id="MobiDB-lite"/>
    </source>
</evidence>
<dbReference type="AlphaFoldDB" id="A0AAD7SKI7"/>
<evidence type="ECO:0000256" key="8">
    <source>
        <dbReference type="SAM" id="Phobius"/>
    </source>
</evidence>
<reference evidence="10" key="1">
    <citation type="journal article" date="2023" name="Science">
        <title>Genome structures resolve the early diversification of teleost fishes.</title>
        <authorList>
            <person name="Parey E."/>
            <person name="Louis A."/>
            <person name="Montfort J."/>
            <person name="Bouchez O."/>
            <person name="Roques C."/>
            <person name="Iampietro C."/>
            <person name="Lluch J."/>
            <person name="Castinel A."/>
            <person name="Donnadieu C."/>
            <person name="Desvignes T."/>
            <person name="Floi Bucao C."/>
            <person name="Jouanno E."/>
            <person name="Wen M."/>
            <person name="Mejri S."/>
            <person name="Dirks R."/>
            <person name="Jansen H."/>
            <person name="Henkel C."/>
            <person name="Chen W.J."/>
            <person name="Zahm M."/>
            <person name="Cabau C."/>
            <person name="Klopp C."/>
            <person name="Thompson A.W."/>
            <person name="Robinson-Rechavi M."/>
            <person name="Braasch I."/>
            <person name="Lecointre G."/>
            <person name="Bobe J."/>
            <person name="Postlethwait J.H."/>
            <person name="Berthelot C."/>
            <person name="Roest Crollius H."/>
            <person name="Guiguen Y."/>
        </authorList>
    </citation>
    <scope>NUCLEOTIDE SEQUENCE</scope>
    <source>
        <strain evidence="10">NC1722</strain>
    </source>
</reference>
<feature type="domain" description="LRRC8 pannexin-like TM region" evidence="9">
    <location>
        <begin position="1"/>
        <end position="64"/>
    </location>
</feature>
<sequence>MFSLSELASLLEWRGGCYKLLKPWWEVFMEYLVMLMLMVSVLAGTLLLSRDGVVCLPVHPHSAPLQNHSLAPRDSQPPAPHWIPPSSEREGARPPPPP</sequence>
<keyword evidence="6" id="KW-1015">Disulfide bond</keyword>
<dbReference type="Proteomes" id="UP001221898">
    <property type="component" value="Unassembled WGS sequence"/>
</dbReference>
<feature type="non-terminal residue" evidence="10">
    <location>
        <position position="98"/>
    </location>
</feature>